<dbReference type="OrthoDB" id="9813771at2"/>
<dbReference type="SUPFAM" id="SSF54980">
    <property type="entry name" value="EF-G C-terminal domain-like"/>
    <property type="match status" value="1"/>
</dbReference>
<dbReference type="STRING" id="1123243.SAMN02745190_02022"/>
<feature type="domain" description="Impact N-terminal" evidence="2">
    <location>
        <begin position="17"/>
        <end position="118"/>
    </location>
</feature>
<comment type="similarity">
    <text evidence="1">Belongs to the IMPACT family.</text>
</comment>
<dbReference type="InterPro" id="IPR015269">
    <property type="entry name" value="UPF0029_Impact_C"/>
</dbReference>
<dbReference type="InterPro" id="IPR023582">
    <property type="entry name" value="Impact"/>
</dbReference>
<dbReference type="RefSeq" id="WP_072936128.1">
    <property type="nucleotide sequence ID" value="NZ_FQUG01000008.1"/>
</dbReference>
<evidence type="ECO:0000313" key="5">
    <source>
        <dbReference type="Proteomes" id="UP000184404"/>
    </source>
</evidence>
<dbReference type="InterPro" id="IPR035647">
    <property type="entry name" value="EFG_III/V"/>
</dbReference>
<dbReference type="Pfam" id="PF09186">
    <property type="entry name" value="DUF1949"/>
    <property type="match status" value="1"/>
</dbReference>
<dbReference type="InterPro" id="IPR020568">
    <property type="entry name" value="Ribosomal_Su5_D2-typ_SF"/>
</dbReference>
<dbReference type="Pfam" id="PF01205">
    <property type="entry name" value="Impact_N"/>
    <property type="match status" value="1"/>
</dbReference>
<evidence type="ECO:0000259" key="2">
    <source>
        <dbReference type="Pfam" id="PF01205"/>
    </source>
</evidence>
<dbReference type="InterPro" id="IPR015796">
    <property type="entry name" value="Impact_YigZ-like"/>
</dbReference>
<protein>
    <submittedName>
        <fullName evidence="4">Uncharacterized protein, YigZ family</fullName>
    </submittedName>
</protein>
<keyword evidence="5" id="KW-1185">Reference proteome</keyword>
<dbReference type="GO" id="GO:0006446">
    <property type="term" value="P:regulation of translational initiation"/>
    <property type="evidence" value="ECO:0007669"/>
    <property type="project" value="TreeGrafter"/>
</dbReference>
<name>A0A1M4ZHR4_9FIRM</name>
<reference evidence="4 5" key="1">
    <citation type="submission" date="2016-11" db="EMBL/GenBank/DDBJ databases">
        <authorList>
            <person name="Jaros S."/>
            <person name="Januszkiewicz K."/>
            <person name="Wedrychowicz H."/>
        </authorList>
    </citation>
    <scope>NUCLEOTIDE SEQUENCE [LARGE SCALE GENOMIC DNA]</scope>
    <source>
        <strain evidence="4 5">DSM 10502</strain>
    </source>
</reference>
<dbReference type="PANTHER" id="PTHR16301">
    <property type="entry name" value="IMPACT-RELATED"/>
    <property type="match status" value="1"/>
</dbReference>
<feature type="domain" description="UPF0029" evidence="3">
    <location>
        <begin position="137"/>
        <end position="192"/>
    </location>
</feature>
<dbReference type="AlphaFoldDB" id="A0A1M4ZHR4"/>
<sequence length="207" mass="22480">MIRTITEGSTAEFTVQRSRFIACTASVKTEEEAQAFLTAQKKKYYDARHHCSAWILGRDGAKQKASDDGEPSGTAGAPILDILKHGGFTDSIIVVTRYFGGIKLGTGGLTRAYGHAAQLGIEAAKTAKVMTMERVTVRIAYPLLGAVENELRQSGIRIEDSSYAEDVTLTLLLTEEQQAPFRQKLADLTAGQAELTEDGMQEVLLPE</sequence>
<dbReference type="Gene3D" id="3.30.70.240">
    <property type="match status" value="1"/>
</dbReference>
<dbReference type="InterPro" id="IPR036956">
    <property type="entry name" value="Impact_N_sf"/>
</dbReference>
<dbReference type="Gene3D" id="3.30.230.30">
    <property type="entry name" value="Impact, N-terminal domain"/>
    <property type="match status" value="1"/>
</dbReference>
<dbReference type="InterPro" id="IPR001498">
    <property type="entry name" value="Impact_N"/>
</dbReference>
<proteinExistence type="inferred from homology"/>
<dbReference type="GO" id="GO:0005737">
    <property type="term" value="C:cytoplasm"/>
    <property type="evidence" value="ECO:0007669"/>
    <property type="project" value="TreeGrafter"/>
</dbReference>
<dbReference type="SUPFAM" id="SSF54211">
    <property type="entry name" value="Ribosomal protein S5 domain 2-like"/>
    <property type="match status" value="1"/>
</dbReference>
<evidence type="ECO:0000313" key="4">
    <source>
        <dbReference type="EMBL" id="SHF17573.1"/>
    </source>
</evidence>
<dbReference type="NCBIfam" id="TIGR00257">
    <property type="entry name" value="IMPACT_YIGZ"/>
    <property type="match status" value="1"/>
</dbReference>
<dbReference type="EMBL" id="FQUG01000008">
    <property type="protein sequence ID" value="SHF17573.1"/>
    <property type="molecule type" value="Genomic_DNA"/>
</dbReference>
<organism evidence="4 5">
    <name type="scientific">Schwartzia succinivorans DSM 10502</name>
    <dbReference type="NCBI Taxonomy" id="1123243"/>
    <lineage>
        <taxon>Bacteria</taxon>
        <taxon>Bacillati</taxon>
        <taxon>Bacillota</taxon>
        <taxon>Negativicutes</taxon>
        <taxon>Selenomonadales</taxon>
        <taxon>Selenomonadaceae</taxon>
        <taxon>Schwartzia</taxon>
    </lineage>
</organism>
<gene>
    <name evidence="4" type="ORF">SAMN02745190_02022</name>
</gene>
<evidence type="ECO:0000259" key="3">
    <source>
        <dbReference type="Pfam" id="PF09186"/>
    </source>
</evidence>
<evidence type="ECO:0000256" key="1">
    <source>
        <dbReference type="ARBA" id="ARBA00007665"/>
    </source>
</evidence>
<dbReference type="PANTHER" id="PTHR16301:SF20">
    <property type="entry name" value="IMPACT FAMILY MEMBER YIGZ"/>
    <property type="match status" value="1"/>
</dbReference>
<accession>A0A1M4ZHR4</accession>
<dbReference type="Proteomes" id="UP000184404">
    <property type="component" value="Unassembled WGS sequence"/>
</dbReference>